<dbReference type="OrthoDB" id="5504186at2"/>
<dbReference type="RefSeq" id="WP_141198037.1">
    <property type="nucleotide sequence ID" value="NZ_CP041186.1"/>
</dbReference>
<name>A0A4Y6PU59_PERCE</name>
<dbReference type="Pfam" id="PF05893">
    <property type="entry name" value="LuxC"/>
    <property type="match status" value="1"/>
</dbReference>
<dbReference type="GO" id="GO:0003995">
    <property type="term" value="F:acyl-CoA dehydrogenase activity"/>
    <property type="evidence" value="ECO:0007669"/>
    <property type="project" value="InterPro"/>
</dbReference>
<sequence length="374" mass="40100">MNDLRQFIDRLFGEFDRTVEAVVADGWPEPMVRAGFELHRQTWDVDALEAAIRAELAGFGGVAALDDFVEDAAGRRLKLERPANIVHIWPALPGAGLTPVLFGASLGVPQGIRPSSRGRHFAEHVASIWPDDVAPLRLLVSDDEWRAAEVVVVSGSDQTVAEVRRQVRGARVIGYGHRVSFAVVVDGSEVELGETAAAVATDALMWNQTGCFSARGVMFCGSEERLEVFGELLGDAITAEEKRLGAGGFGAGELAARVQARGVAEFTSEIWGDSIGWAQRVDGPFNGERVAANVVTLHRVESLAELPQAVVVPRGQLQGAALAAPATVRDEWAEALAQLGVTRICRPGELQAPPAGWLHDGQPNVLGWLRIVTC</sequence>
<dbReference type="GO" id="GO:0008218">
    <property type="term" value="P:bioluminescence"/>
    <property type="evidence" value="ECO:0007669"/>
    <property type="project" value="InterPro"/>
</dbReference>
<dbReference type="EMBL" id="CP041186">
    <property type="protein sequence ID" value="QDG51557.1"/>
    <property type="molecule type" value="Genomic_DNA"/>
</dbReference>
<dbReference type="AlphaFoldDB" id="A0A4Y6PU59"/>
<evidence type="ECO:0000256" key="1">
    <source>
        <dbReference type="ARBA" id="ARBA00022857"/>
    </source>
</evidence>
<keyword evidence="1" id="KW-0521">NADP</keyword>
<organism evidence="2 3">
    <name type="scientific">Persicimonas caeni</name>
    <dbReference type="NCBI Taxonomy" id="2292766"/>
    <lineage>
        <taxon>Bacteria</taxon>
        <taxon>Deltaproteobacteria</taxon>
        <taxon>Bradymonadales</taxon>
        <taxon>Bradymonadaceae</taxon>
        <taxon>Persicimonas</taxon>
    </lineage>
</organism>
<evidence type="ECO:0000313" key="2">
    <source>
        <dbReference type="EMBL" id="QDG51557.1"/>
    </source>
</evidence>
<protein>
    <recommendedName>
        <fullName evidence="4">Long-chain-fatty-acyl-CoA reductase</fullName>
    </recommendedName>
</protein>
<proteinExistence type="predicted"/>
<dbReference type="Proteomes" id="UP000315995">
    <property type="component" value="Chromosome"/>
</dbReference>
<evidence type="ECO:0008006" key="4">
    <source>
        <dbReference type="Google" id="ProtNLM"/>
    </source>
</evidence>
<keyword evidence="3" id="KW-1185">Reference proteome</keyword>
<reference evidence="2 3" key="1">
    <citation type="submission" date="2019-06" db="EMBL/GenBank/DDBJ databases">
        <title>Persicimonas caeni gen. nov., sp. nov., a predatory bacterium isolated from solar saltern.</title>
        <authorList>
            <person name="Wang S."/>
        </authorList>
    </citation>
    <scope>NUCLEOTIDE SEQUENCE [LARGE SCALE GENOMIC DNA]</scope>
    <source>
        <strain evidence="2 3">YN101</strain>
    </source>
</reference>
<evidence type="ECO:0000313" key="3">
    <source>
        <dbReference type="Proteomes" id="UP000315995"/>
    </source>
</evidence>
<accession>A0A5B8Y6C6</accession>
<gene>
    <name evidence="2" type="ORF">FIV42_12615</name>
</gene>
<accession>A0A4Y6PU59</accession>
<dbReference type="InterPro" id="IPR008670">
    <property type="entry name" value="CoA_reduct_LuxC"/>
</dbReference>